<accession>A0A2U1LGB8</accession>
<dbReference type="Gene3D" id="3.40.50.720">
    <property type="entry name" value="NAD(P)-binding Rossmann-like Domain"/>
    <property type="match status" value="1"/>
</dbReference>
<dbReference type="STRING" id="35608.A0A2U1LGB8"/>
<organism evidence="1 2">
    <name type="scientific">Artemisia annua</name>
    <name type="common">Sweet wormwood</name>
    <dbReference type="NCBI Taxonomy" id="35608"/>
    <lineage>
        <taxon>Eukaryota</taxon>
        <taxon>Viridiplantae</taxon>
        <taxon>Streptophyta</taxon>
        <taxon>Embryophyta</taxon>
        <taxon>Tracheophyta</taxon>
        <taxon>Spermatophyta</taxon>
        <taxon>Magnoliopsida</taxon>
        <taxon>eudicotyledons</taxon>
        <taxon>Gunneridae</taxon>
        <taxon>Pentapetalae</taxon>
        <taxon>asterids</taxon>
        <taxon>campanulids</taxon>
        <taxon>Asterales</taxon>
        <taxon>Asteraceae</taxon>
        <taxon>Asteroideae</taxon>
        <taxon>Anthemideae</taxon>
        <taxon>Artemisiinae</taxon>
        <taxon>Artemisia</taxon>
    </lineage>
</organism>
<sequence>MVRYFGSRSRTRRPFSLVRSPVTIFGTTNQEEIPCGVAGADIVVGSTGVFTDKDKAATHLRV</sequence>
<dbReference type="SUPFAM" id="SSF51735">
    <property type="entry name" value="NAD(P)-binding Rossmann-fold domains"/>
    <property type="match status" value="1"/>
</dbReference>
<dbReference type="InterPro" id="IPR036291">
    <property type="entry name" value="NAD(P)-bd_dom_sf"/>
</dbReference>
<evidence type="ECO:0000313" key="2">
    <source>
        <dbReference type="Proteomes" id="UP000245207"/>
    </source>
</evidence>
<dbReference type="AlphaFoldDB" id="A0A2U1LGB8"/>
<evidence type="ECO:0000313" key="1">
    <source>
        <dbReference type="EMBL" id="PWA48031.1"/>
    </source>
</evidence>
<proteinExistence type="predicted"/>
<dbReference type="OrthoDB" id="1714877at2759"/>
<reference evidence="1 2" key="1">
    <citation type="journal article" date="2018" name="Mol. Plant">
        <title>The genome of Artemisia annua provides insight into the evolution of Asteraceae family and artemisinin biosynthesis.</title>
        <authorList>
            <person name="Shen Q."/>
            <person name="Zhang L."/>
            <person name="Liao Z."/>
            <person name="Wang S."/>
            <person name="Yan T."/>
            <person name="Shi P."/>
            <person name="Liu M."/>
            <person name="Fu X."/>
            <person name="Pan Q."/>
            <person name="Wang Y."/>
            <person name="Lv Z."/>
            <person name="Lu X."/>
            <person name="Zhang F."/>
            <person name="Jiang W."/>
            <person name="Ma Y."/>
            <person name="Chen M."/>
            <person name="Hao X."/>
            <person name="Li L."/>
            <person name="Tang Y."/>
            <person name="Lv G."/>
            <person name="Zhou Y."/>
            <person name="Sun X."/>
            <person name="Brodelius P.E."/>
            <person name="Rose J.K.C."/>
            <person name="Tang K."/>
        </authorList>
    </citation>
    <scope>NUCLEOTIDE SEQUENCE [LARGE SCALE GENOMIC DNA]</scope>
    <source>
        <strain evidence="2">cv. Huhao1</strain>
        <tissue evidence="1">Leaf</tissue>
    </source>
</reference>
<comment type="caution">
    <text evidence="1">The sequence shown here is derived from an EMBL/GenBank/DDBJ whole genome shotgun (WGS) entry which is preliminary data.</text>
</comment>
<protein>
    <submittedName>
        <fullName evidence="1">Uncharacterized protein</fullName>
    </submittedName>
</protein>
<dbReference type="EMBL" id="PKPP01009537">
    <property type="protein sequence ID" value="PWA48031.1"/>
    <property type="molecule type" value="Genomic_DNA"/>
</dbReference>
<keyword evidence="2" id="KW-1185">Reference proteome</keyword>
<gene>
    <name evidence="1" type="ORF">CTI12_AA494660</name>
</gene>
<name>A0A2U1LGB8_ARTAN</name>
<dbReference type="Proteomes" id="UP000245207">
    <property type="component" value="Unassembled WGS sequence"/>
</dbReference>